<comment type="caution">
    <text evidence="1">The sequence shown here is derived from an EMBL/GenBank/DDBJ whole genome shotgun (WGS) entry which is preliminary data.</text>
</comment>
<protein>
    <submittedName>
        <fullName evidence="1">Uncharacterized protein</fullName>
    </submittedName>
</protein>
<reference evidence="1" key="1">
    <citation type="submission" date="2022-07" db="EMBL/GenBank/DDBJ databases">
        <title>Genome Sequence of Phlebia brevispora.</title>
        <authorList>
            <person name="Buettner E."/>
        </authorList>
    </citation>
    <scope>NUCLEOTIDE SEQUENCE</scope>
    <source>
        <strain evidence="1">MPL23</strain>
    </source>
</reference>
<name>A0ACC1RH09_9APHY</name>
<keyword evidence="2" id="KW-1185">Reference proteome</keyword>
<accession>A0ACC1RH09</accession>
<dbReference type="Proteomes" id="UP001148662">
    <property type="component" value="Unassembled WGS sequence"/>
</dbReference>
<dbReference type="EMBL" id="JANHOG010002957">
    <property type="protein sequence ID" value="KAJ3518495.1"/>
    <property type="molecule type" value="Genomic_DNA"/>
</dbReference>
<gene>
    <name evidence="1" type="ORF">NM688_g9431</name>
</gene>
<organism evidence="1 2">
    <name type="scientific">Phlebia brevispora</name>
    <dbReference type="NCBI Taxonomy" id="194682"/>
    <lineage>
        <taxon>Eukaryota</taxon>
        <taxon>Fungi</taxon>
        <taxon>Dikarya</taxon>
        <taxon>Basidiomycota</taxon>
        <taxon>Agaricomycotina</taxon>
        <taxon>Agaricomycetes</taxon>
        <taxon>Polyporales</taxon>
        <taxon>Meruliaceae</taxon>
        <taxon>Phlebia</taxon>
    </lineage>
</organism>
<evidence type="ECO:0000313" key="2">
    <source>
        <dbReference type="Proteomes" id="UP001148662"/>
    </source>
</evidence>
<evidence type="ECO:0000313" key="1">
    <source>
        <dbReference type="EMBL" id="KAJ3518495.1"/>
    </source>
</evidence>
<proteinExistence type="predicted"/>
<sequence>MVRIAPPPELFIAAFIGIPTVASQALRHGVYHRVSREQRRTKDLTTQSHRMVSADNLNLDCLELIFQYLSGNDLVAVSLVSKSFLAGVVPHLYRSLVFHTGNCKRYPKVLSPFEVILRDPSLAVHVRSIDIRTIPIIKGAVHAKFLANCQRAITLCANLRSFTCTPNVLPSFLLVLEKLENVENIRVNATITQEQAKHLVSLKKLRSISLETCSWNVVDILPSWVSCLPTLTTLTFFSVQELHEQILRTILGHVPQLKALHVMGCTKIEHTDVLRAITHTPDLETLSITAWDSQSLSISVPSLTRLRHLTVDTHAAMTVGPAPVATPGLWMSIITATRSWSCPLQSITLRLSDRWPIHRSFIQDLVNAHGTTLKHIAMLDSELEMDSIRLITSRCTVLEGLAIYVPKKDLTTFNASLALSKTLKVLGDVGESHMTHGAHPFLKPSEVTTMMWTVPTLRKVSADGRIWLADKPSGWKYQKFQIRLEKRRTSTPAYWFMPPVQLS</sequence>